<dbReference type="InterPro" id="IPR043601">
    <property type="entry name" value="Rspo_Fu-CRD_dom"/>
</dbReference>
<dbReference type="STRING" id="9913.ENSBTAP00000065738"/>
<dbReference type="SMART" id="SM00209">
    <property type="entry name" value="TSP1"/>
    <property type="match status" value="1"/>
</dbReference>
<dbReference type="FunFam" id="2.10.220.10:FF:000003">
    <property type="entry name" value="R-spondin 3"/>
    <property type="match status" value="1"/>
</dbReference>
<feature type="chain" id="PRO_5042211217" description="R-spondin-1" evidence="17">
    <location>
        <begin position="21"/>
        <end position="436"/>
    </location>
</feature>
<dbReference type="InterPro" id="IPR051514">
    <property type="entry name" value="R-spondin"/>
</dbReference>
<comment type="function">
    <text evidence="13">Activator of the canonical Wnt signaling pathway by acting as a ligand for LGR4-6 receptors. Upon binding to LGR4-6 (LGR4, LGR5 or LGR6), LGR4-6 associate with phosphorylated LRP6 and frizzled receptors that are activated by extracellular Wnt receptors, triggering the canonical Wnt signaling pathway to increase expression of target genes. Also regulates the canonical Wnt/beta-catenin-dependent pathway and non-canonical Wnt signaling by acting as an inhibitor of ZNRF3, an important regulator of the Wnt signaling pathway. Acts as a ligand for frizzled FZD8 and LRP6. May negatively regulate the TGF-beta pathway. Has a essential roles in ovary determination. Regulates Wnt signaling by antagonizing DKK1/KREM1-mediated internalization of LRP6 through an interaction with KREM1.</text>
</comment>
<dbReference type="InterPro" id="IPR006212">
    <property type="entry name" value="Furin_repeat"/>
</dbReference>
<evidence type="ECO:0000256" key="10">
    <source>
        <dbReference type="ARBA" id="ARBA00023157"/>
    </source>
</evidence>
<dbReference type="Pfam" id="PF15913">
    <property type="entry name" value="Furin-like_2"/>
    <property type="match status" value="1"/>
</dbReference>
<comment type="similarity">
    <text evidence="3">Belongs to the R-spondin family.</text>
</comment>
<evidence type="ECO:0000256" key="7">
    <source>
        <dbReference type="ARBA" id="ARBA00022687"/>
    </source>
</evidence>
<evidence type="ECO:0000256" key="12">
    <source>
        <dbReference type="ARBA" id="ARBA00023242"/>
    </source>
</evidence>
<dbReference type="FunFam" id="2.20.100.10:FF:000056">
    <property type="entry name" value="R-spondin 1"/>
    <property type="match status" value="1"/>
</dbReference>
<keyword evidence="20" id="KW-1185">Reference proteome</keyword>
<dbReference type="GO" id="GO:0090263">
    <property type="term" value="P:positive regulation of canonical Wnt signaling pathway"/>
    <property type="evidence" value="ECO:0007669"/>
    <property type="project" value="UniProtKB-ARBA"/>
</dbReference>
<dbReference type="GO" id="GO:0008201">
    <property type="term" value="F:heparin binding"/>
    <property type="evidence" value="ECO:0007669"/>
    <property type="project" value="UniProtKB-KW"/>
</dbReference>
<dbReference type="PANTHER" id="PTHR46987:SF5">
    <property type="entry name" value="R-SPONDIN-1"/>
    <property type="match status" value="1"/>
</dbReference>
<sequence length="436" mass="47896">MRLGLCVVALVLSWMHLAAGSRGIKGKRQRRISADGGQACAKGCELCSEVNGCLKCSPKLFILLERNDIRQVGVCLPSCPPGYFDARNPDMNKCIKCKIEHCEACFSHNFCTKCQESLYLHKGRCYPACPEGSAPADGTMECSSPAQCEMSEWSLWGPCSKKKKLCGFRRGLEERTRRVLHAPGGDHAVCSDTKETRKCTVRRTPCPEEEEEGQPGQAGERQQEPRPQGEQGGGHRRSKTQGPAAATARDRGAGHLPGAHLETLFSLPVHAKESSAALCDESFTELEHWGQCVHTLSIHTGTHRHMHTDPMSKQVTDIRANVCMHARTHTHTSRLLEDASVPWTSLCERGGEAEGLSLPLRGPRGTHLVCDATSGRIRENVDQRPSPDSAEWNLLEEFIGPDCVADSSQSLRTVQHLQLCDFILGENCYTFISGLS</sequence>
<evidence type="ECO:0000256" key="16">
    <source>
        <dbReference type="SAM" id="MobiDB-lite"/>
    </source>
</evidence>
<evidence type="ECO:0000259" key="18">
    <source>
        <dbReference type="Pfam" id="PF15913"/>
    </source>
</evidence>
<dbReference type="CDD" id="cd00064">
    <property type="entry name" value="FU"/>
    <property type="match status" value="1"/>
</dbReference>
<dbReference type="SMART" id="SM00261">
    <property type="entry name" value="FU"/>
    <property type="match status" value="2"/>
</dbReference>
<dbReference type="GeneTree" id="ENSGT00940000158871"/>
<evidence type="ECO:0000256" key="3">
    <source>
        <dbReference type="ARBA" id="ARBA00007308"/>
    </source>
</evidence>
<evidence type="ECO:0000256" key="17">
    <source>
        <dbReference type="SAM" id="SignalP"/>
    </source>
</evidence>
<keyword evidence="4" id="KW-0964">Secreted</keyword>
<protein>
    <recommendedName>
        <fullName evidence="14">R-spondin-1</fullName>
    </recommendedName>
    <alternativeName>
        <fullName evidence="15">Roof plate-specific spondin-1</fullName>
    </alternativeName>
</protein>
<evidence type="ECO:0000256" key="9">
    <source>
        <dbReference type="ARBA" id="ARBA00022737"/>
    </source>
</evidence>
<evidence type="ECO:0000256" key="15">
    <source>
        <dbReference type="ARBA" id="ARBA00075539"/>
    </source>
</evidence>
<feature type="signal peptide" evidence="17">
    <location>
        <begin position="1"/>
        <end position="20"/>
    </location>
</feature>
<comment type="subcellular location">
    <subcellularLocation>
        <location evidence="1">Nucleus</location>
    </subcellularLocation>
    <subcellularLocation>
        <location evidence="2">Secreted</location>
    </subcellularLocation>
</comment>
<organism evidence="19 20">
    <name type="scientific">Bos taurus</name>
    <name type="common">Bovine</name>
    <dbReference type="NCBI Taxonomy" id="9913"/>
    <lineage>
        <taxon>Eukaryota</taxon>
        <taxon>Metazoa</taxon>
        <taxon>Chordata</taxon>
        <taxon>Craniata</taxon>
        <taxon>Vertebrata</taxon>
        <taxon>Euteleostomi</taxon>
        <taxon>Mammalia</taxon>
        <taxon>Eutheria</taxon>
        <taxon>Laurasiatheria</taxon>
        <taxon>Artiodactyla</taxon>
        <taxon>Ruminantia</taxon>
        <taxon>Pecora</taxon>
        <taxon>Bovidae</taxon>
        <taxon>Bovinae</taxon>
        <taxon>Bos</taxon>
    </lineage>
</organism>
<reference evidence="19" key="2">
    <citation type="submission" date="2025-08" db="UniProtKB">
        <authorList>
            <consortium name="Ensembl"/>
        </authorList>
    </citation>
    <scope>IDENTIFICATION</scope>
    <source>
        <strain evidence="19">Hereford</strain>
    </source>
</reference>
<evidence type="ECO:0000313" key="19">
    <source>
        <dbReference type="Ensembl" id="ENSBTAP00000065738.2"/>
    </source>
</evidence>
<evidence type="ECO:0000256" key="14">
    <source>
        <dbReference type="ARBA" id="ARBA00074430"/>
    </source>
</evidence>
<keyword evidence="5" id="KW-0716">Sensory transduction</keyword>
<dbReference type="Gene3D" id="2.10.220.10">
    <property type="entry name" value="Hormone Receptor, Insulin-like Growth Factor Receptor 1, Chain A, domain 2"/>
    <property type="match status" value="1"/>
</dbReference>
<evidence type="ECO:0000256" key="5">
    <source>
        <dbReference type="ARBA" id="ARBA00022606"/>
    </source>
</evidence>
<keyword evidence="6" id="KW-0358">Heparin-binding</keyword>
<evidence type="ECO:0000256" key="6">
    <source>
        <dbReference type="ARBA" id="ARBA00022674"/>
    </source>
</evidence>
<dbReference type="Gene3D" id="2.20.100.10">
    <property type="entry name" value="Thrombospondin type-1 (TSP1) repeat"/>
    <property type="match status" value="1"/>
</dbReference>
<dbReference type="SUPFAM" id="SSF82895">
    <property type="entry name" value="TSP-1 type 1 repeat"/>
    <property type="match status" value="1"/>
</dbReference>
<evidence type="ECO:0000256" key="2">
    <source>
        <dbReference type="ARBA" id="ARBA00004613"/>
    </source>
</evidence>
<evidence type="ECO:0000256" key="8">
    <source>
        <dbReference type="ARBA" id="ARBA00022729"/>
    </source>
</evidence>
<dbReference type="GO" id="GO:0005576">
    <property type="term" value="C:extracellular region"/>
    <property type="evidence" value="ECO:0007669"/>
    <property type="project" value="UniProtKB-SubCell"/>
</dbReference>
<dbReference type="GO" id="GO:0005634">
    <property type="term" value="C:nucleus"/>
    <property type="evidence" value="ECO:0007669"/>
    <property type="project" value="UniProtKB-SubCell"/>
</dbReference>
<dbReference type="PANTHER" id="PTHR46987">
    <property type="entry name" value="NEUROHYPOPHYSIAL HORMONES, N-TERMINAL DOMAIN CONTAINING PROTEIN"/>
    <property type="match status" value="1"/>
</dbReference>
<feature type="region of interest" description="Disordered" evidence="16">
    <location>
        <begin position="201"/>
        <end position="256"/>
    </location>
</feature>
<dbReference type="PROSITE" id="PS50092">
    <property type="entry name" value="TSP1"/>
    <property type="match status" value="1"/>
</dbReference>
<dbReference type="HOGENOM" id="CLU_064219_0_1_1"/>
<proteinExistence type="inferred from homology"/>
<keyword evidence="12" id="KW-0539">Nucleus</keyword>
<dbReference type="InterPro" id="IPR009030">
    <property type="entry name" value="Growth_fac_rcpt_cys_sf"/>
</dbReference>
<reference evidence="19" key="1">
    <citation type="submission" date="2018-03" db="EMBL/GenBank/DDBJ databases">
        <title>ARS-UCD1.2.</title>
        <authorList>
            <person name="Rosen B.D."/>
            <person name="Bickhart D.M."/>
            <person name="Koren S."/>
            <person name="Schnabel R.D."/>
            <person name="Hall R."/>
            <person name="Zimin A."/>
            <person name="Dreischer C."/>
            <person name="Schultheiss S."/>
            <person name="Schroeder S.G."/>
            <person name="Elsik C.G."/>
            <person name="Couldrey C."/>
            <person name="Liu G.E."/>
            <person name="Van Tassell C.P."/>
            <person name="Phillippy A.M."/>
            <person name="Smith T.P.L."/>
            <person name="Medrano J.F."/>
        </authorList>
    </citation>
    <scope>NUCLEOTIDE SEQUENCE [LARGE SCALE GENOMIC DNA]</scope>
    <source>
        <strain evidence="19">Hereford</strain>
    </source>
</reference>
<dbReference type="InterPro" id="IPR000884">
    <property type="entry name" value="TSP1_rpt"/>
</dbReference>
<evidence type="ECO:0000313" key="20">
    <source>
        <dbReference type="Proteomes" id="UP000009136"/>
    </source>
</evidence>
<reference evidence="19" key="3">
    <citation type="submission" date="2025-09" db="UniProtKB">
        <authorList>
            <consortium name="Ensembl"/>
        </authorList>
    </citation>
    <scope>IDENTIFICATION</scope>
    <source>
        <strain evidence="19">Hereford</strain>
    </source>
</reference>
<dbReference type="GO" id="GO:0060255">
    <property type="term" value="P:regulation of macromolecule metabolic process"/>
    <property type="evidence" value="ECO:0007669"/>
    <property type="project" value="UniProtKB-ARBA"/>
</dbReference>
<accession>A0A3Q1M6T9</accession>
<dbReference type="GO" id="GO:0005102">
    <property type="term" value="F:signaling receptor binding"/>
    <property type="evidence" value="ECO:0007669"/>
    <property type="project" value="UniProtKB-ARBA"/>
</dbReference>
<dbReference type="Proteomes" id="UP000009136">
    <property type="component" value="Chromosome 3"/>
</dbReference>
<gene>
    <name evidence="19" type="primary">RSPO1</name>
</gene>
<evidence type="ECO:0000256" key="1">
    <source>
        <dbReference type="ARBA" id="ARBA00004123"/>
    </source>
</evidence>
<evidence type="ECO:0000256" key="4">
    <source>
        <dbReference type="ARBA" id="ARBA00022525"/>
    </source>
</evidence>
<name>A0A3Q1M6T9_BOVIN</name>
<dbReference type="Ensembl" id="ENSBTAT00000078037.3">
    <property type="protein sequence ID" value="ENSBTAP00000065738.2"/>
    <property type="gene ID" value="ENSBTAG00000003837.8"/>
</dbReference>
<dbReference type="AlphaFoldDB" id="A0A3Q1M6T9"/>
<dbReference type="GO" id="GO:0016055">
    <property type="term" value="P:Wnt signaling pathway"/>
    <property type="evidence" value="ECO:0007669"/>
    <property type="project" value="UniProtKB-KW"/>
</dbReference>
<dbReference type="InterPro" id="IPR036383">
    <property type="entry name" value="TSP1_rpt_sf"/>
</dbReference>
<evidence type="ECO:0000256" key="11">
    <source>
        <dbReference type="ARBA" id="ARBA00023180"/>
    </source>
</evidence>
<keyword evidence="7" id="KW-0879">Wnt signaling pathway</keyword>
<dbReference type="SUPFAM" id="SSF57184">
    <property type="entry name" value="Growth factor receptor domain"/>
    <property type="match status" value="1"/>
</dbReference>
<feature type="compositionally biased region" description="Low complexity" evidence="16">
    <location>
        <begin position="214"/>
        <end position="229"/>
    </location>
</feature>
<keyword evidence="11" id="KW-0325">Glycoprotein</keyword>
<keyword evidence="10" id="KW-1015">Disulfide bond</keyword>
<feature type="domain" description="R-spondin Fu-CRD" evidence="18">
    <location>
        <begin position="42"/>
        <end position="142"/>
    </location>
</feature>
<evidence type="ECO:0000256" key="13">
    <source>
        <dbReference type="ARBA" id="ARBA00060297"/>
    </source>
</evidence>
<keyword evidence="9" id="KW-0677">Repeat</keyword>
<keyword evidence="8 17" id="KW-0732">Signal</keyword>